<dbReference type="GO" id="GO:0032153">
    <property type="term" value="C:cell division site"/>
    <property type="evidence" value="ECO:0007669"/>
    <property type="project" value="TreeGrafter"/>
</dbReference>
<dbReference type="SMART" id="SM00864">
    <property type="entry name" value="Tubulin"/>
    <property type="match status" value="1"/>
</dbReference>
<dbReference type="AlphaFoldDB" id="A0A418AMI0"/>
<evidence type="ECO:0000256" key="1">
    <source>
        <dbReference type="ARBA" id="ARBA00022741"/>
    </source>
</evidence>
<dbReference type="PRINTS" id="PR00423">
    <property type="entry name" value="CELLDVISFTSZ"/>
</dbReference>
<dbReference type="Pfam" id="PF00091">
    <property type="entry name" value="Tubulin"/>
    <property type="match status" value="1"/>
</dbReference>
<keyword evidence="5" id="KW-1185">Reference proteome</keyword>
<name>A0A418AMI0_9STRA</name>
<dbReference type="GO" id="GO:0051301">
    <property type="term" value="P:cell division"/>
    <property type="evidence" value="ECO:0007669"/>
    <property type="project" value="TreeGrafter"/>
</dbReference>
<dbReference type="InterPro" id="IPR003008">
    <property type="entry name" value="Tubulin_FtsZ_GTPase"/>
</dbReference>
<dbReference type="GO" id="GO:0003924">
    <property type="term" value="F:GTPase activity"/>
    <property type="evidence" value="ECO:0007669"/>
    <property type="project" value="InterPro"/>
</dbReference>
<dbReference type="PANTHER" id="PTHR30314:SF3">
    <property type="entry name" value="MITOCHONDRIAL DIVISION PROTEIN FSZA"/>
    <property type="match status" value="1"/>
</dbReference>
<gene>
    <name evidence="4" type="ORF">DYB32_007876</name>
</gene>
<dbReference type="Proteomes" id="UP000285060">
    <property type="component" value="Unassembled WGS sequence"/>
</dbReference>
<dbReference type="Gene3D" id="3.40.50.1440">
    <property type="entry name" value="Tubulin/FtsZ, GTPase domain"/>
    <property type="match status" value="1"/>
</dbReference>
<dbReference type="EMBL" id="QUSY01001092">
    <property type="protein sequence ID" value="RHY26081.1"/>
    <property type="molecule type" value="Genomic_DNA"/>
</dbReference>
<feature type="domain" description="Tubulin/FtsZ GTPase" evidence="3">
    <location>
        <begin position="11"/>
        <end position="134"/>
    </location>
</feature>
<dbReference type="SUPFAM" id="SSF52490">
    <property type="entry name" value="Tubulin nucleotide-binding domain-like"/>
    <property type="match status" value="1"/>
</dbReference>
<dbReference type="InterPro" id="IPR045061">
    <property type="entry name" value="FtsZ/CetZ"/>
</dbReference>
<dbReference type="GO" id="GO:0005737">
    <property type="term" value="C:cytoplasm"/>
    <property type="evidence" value="ECO:0007669"/>
    <property type="project" value="TreeGrafter"/>
</dbReference>
<keyword evidence="2" id="KW-0342">GTP-binding</keyword>
<evidence type="ECO:0000313" key="4">
    <source>
        <dbReference type="EMBL" id="RHY26081.1"/>
    </source>
</evidence>
<comment type="caution">
    <text evidence="4">The sequence shown here is derived from an EMBL/GenBank/DDBJ whole genome shotgun (WGS) entry which is preliminary data.</text>
</comment>
<evidence type="ECO:0000313" key="5">
    <source>
        <dbReference type="Proteomes" id="UP000285060"/>
    </source>
</evidence>
<proteinExistence type="predicted"/>
<dbReference type="InterPro" id="IPR036525">
    <property type="entry name" value="Tubulin/FtsZ_GTPase_sf"/>
</dbReference>
<sequence length="134" mass="13414">HETHVNAFAPKIIVVGVGGAGGNAGPCNILRLCFPSNKTKSALGGGSKLGRDHGANRQCQHGTLNQVALSIMARCAQMFVTAGMGGGTGTGAAPVIAQAVLDSGILTVGVVTKVCFESSSTHRAYVDSAVAVPV</sequence>
<evidence type="ECO:0000259" key="3">
    <source>
        <dbReference type="SMART" id="SM00864"/>
    </source>
</evidence>
<accession>A0A418AMI0</accession>
<evidence type="ECO:0000256" key="2">
    <source>
        <dbReference type="ARBA" id="ARBA00023134"/>
    </source>
</evidence>
<feature type="non-terminal residue" evidence="4">
    <location>
        <position position="1"/>
    </location>
</feature>
<organism evidence="4 5">
    <name type="scientific">Aphanomyces invadans</name>
    <dbReference type="NCBI Taxonomy" id="157072"/>
    <lineage>
        <taxon>Eukaryota</taxon>
        <taxon>Sar</taxon>
        <taxon>Stramenopiles</taxon>
        <taxon>Oomycota</taxon>
        <taxon>Saprolegniomycetes</taxon>
        <taxon>Saprolegniales</taxon>
        <taxon>Verrucalvaceae</taxon>
        <taxon>Aphanomyces</taxon>
    </lineage>
</organism>
<keyword evidence="1" id="KW-0547">Nucleotide-binding</keyword>
<dbReference type="PANTHER" id="PTHR30314">
    <property type="entry name" value="CELL DIVISION PROTEIN FTSZ-RELATED"/>
    <property type="match status" value="1"/>
</dbReference>
<reference evidence="4 5" key="1">
    <citation type="submission" date="2018-08" db="EMBL/GenBank/DDBJ databases">
        <title>Aphanomyces genome sequencing and annotation.</title>
        <authorList>
            <person name="Minardi D."/>
            <person name="Oidtmann B."/>
            <person name="Van Der Giezen M."/>
            <person name="Studholme D.J."/>
        </authorList>
    </citation>
    <scope>NUCLEOTIDE SEQUENCE [LARGE SCALE GENOMIC DNA]</scope>
    <source>
        <strain evidence="4 5">NJM0002</strain>
    </source>
</reference>
<protein>
    <recommendedName>
        <fullName evidence="3">Tubulin/FtsZ GTPase domain-containing protein</fullName>
    </recommendedName>
</protein>
<dbReference type="GO" id="GO:0005525">
    <property type="term" value="F:GTP binding"/>
    <property type="evidence" value="ECO:0007669"/>
    <property type="project" value="UniProtKB-KW"/>
</dbReference>